<evidence type="ECO:0000256" key="4">
    <source>
        <dbReference type="SAM" id="MobiDB-lite"/>
    </source>
</evidence>
<evidence type="ECO:0000313" key="7">
    <source>
        <dbReference type="Proteomes" id="UP001596972"/>
    </source>
</evidence>
<evidence type="ECO:0000313" key="6">
    <source>
        <dbReference type="EMBL" id="MFD0905353.1"/>
    </source>
</evidence>
<keyword evidence="1" id="KW-0479">Metal-binding</keyword>
<dbReference type="InterPro" id="IPR006656">
    <property type="entry name" value="Mopterin_OxRdtase"/>
</dbReference>
<keyword evidence="3" id="KW-0411">Iron-sulfur</keyword>
<dbReference type="SUPFAM" id="SSF53706">
    <property type="entry name" value="Formate dehydrogenase/DMSO reductase, domains 1-3"/>
    <property type="match status" value="1"/>
</dbReference>
<evidence type="ECO:0000259" key="5">
    <source>
        <dbReference type="Pfam" id="PF00384"/>
    </source>
</evidence>
<feature type="non-terminal residue" evidence="6">
    <location>
        <position position="1"/>
    </location>
</feature>
<dbReference type="Pfam" id="PF00384">
    <property type="entry name" value="Molybdopterin"/>
    <property type="match status" value="1"/>
</dbReference>
<dbReference type="SUPFAM" id="SSF50692">
    <property type="entry name" value="ADC-like"/>
    <property type="match status" value="1"/>
</dbReference>
<evidence type="ECO:0000256" key="3">
    <source>
        <dbReference type="ARBA" id="ARBA00023014"/>
    </source>
</evidence>
<protein>
    <submittedName>
        <fullName evidence="6">Molybdopterin-dependent oxidoreductase</fullName>
    </submittedName>
</protein>
<feature type="domain" description="Molybdopterin oxidoreductase" evidence="5">
    <location>
        <begin position="9"/>
        <end position="118"/>
    </location>
</feature>
<accession>A0ABW3F2L2</accession>
<feature type="region of interest" description="Disordered" evidence="4">
    <location>
        <begin position="142"/>
        <end position="162"/>
    </location>
</feature>
<dbReference type="Proteomes" id="UP001596972">
    <property type="component" value="Unassembled WGS sequence"/>
</dbReference>
<dbReference type="RefSeq" id="WP_378306183.1">
    <property type="nucleotide sequence ID" value="NZ_JBHTJA010000129.1"/>
</dbReference>
<keyword evidence="2" id="KW-0408">Iron</keyword>
<dbReference type="InterPro" id="IPR009010">
    <property type="entry name" value="Asp_de-COase-like_dom_sf"/>
</dbReference>
<keyword evidence="7" id="KW-1185">Reference proteome</keyword>
<sequence length="272" mass="27860">ARAWGVAELPAAPGLDAEAVLAAAARGERGALLIGGVDPGDLADPEAALRAIEAVPFVVSLEQRPSAVTDRADVVLPVATVAEKSGTFVDWEGRGRPFDTVLKSAGTLSDLRVLNALADEMDVHLGLPGPEAARRELTDLGAHRGERPDAPNVPQAVPAEPGRGEAVVATWRLLLDRGRMQDGEPFLAGTAKGAVARLSPATAEEIGARPVDGVGSVTVSTGRGSVTLPLEITADLPDRVVWLPTNSAGCALHRDLGAVAGSVVQINAGGTE</sequence>
<dbReference type="Gene3D" id="3.40.50.740">
    <property type="match status" value="1"/>
</dbReference>
<name>A0ABW3F2L2_9ACTN</name>
<organism evidence="6 7">
    <name type="scientific">Actinomadura sediminis</name>
    <dbReference type="NCBI Taxonomy" id="1038904"/>
    <lineage>
        <taxon>Bacteria</taxon>
        <taxon>Bacillati</taxon>
        <taxon>Actinomycetota</taxon>
        <taxon>Actinomycetes</taxon>
        <taxon>Streptosporangiales</taxon>
        <taxon>Thermomonosporaceae</taxon>
        <taxon>Actinomadura</taxon>
    </lineage>
</organism>
<comment type="caution">
    <text evidence="6">The sequence shown here is derived from an EMBL/GenBank/DDBJ whole genome shotgun (WGS) entry which is preliminary data.</text>
</comment>
<proteinExistence type="predicted"/>
<gene>
    <name evidence="6" type="ORF">ACFQ11_33605</name>
</gene>
<dbReference type="PANTHER" id="PTHR43105:SF12">
    <property type="entry name" value="NADH-QUINONE OXIDOREDUCTASE SUBUNIT G"/>
    <property type="match status" value="1"/>
</dbReference>
<dbReference type="EMBL" id="JBHTJA010000129">
    <property type="protein sequence ID" value="MFD0905353.1"/>
    <property type="molecule type" value="Genomic_DNA"/>
</dbReference>
<dbReference type="InterPro" id="IPR050123">
    <property type="entry name" value="Prok_molybdopt-oxidoreductase"/>
</dbReference>
<dbReference type="CDD" id="cd02788">
    <property type="entry name" value="MopB_CT_NDH-1_NuoG2-N7"/>
    <property type="match status" value="1"/>
</dbReference>
<evidence type="ECO:0000256" key="2">
    <source>
        <dbReference type="ARBA" id="ARBA00023004"/>
    </source>
</evidence>
<reference evidence="7" key="1">
    <citation type="journal article" date="2019" name="Int. J. Syst. Evol. Microbiol.">
        <title>The Global Catalogue of Microorganisms (GCM) 10K type strain sequencing project: providing services to taxonomists for standard genome sequencing and annotation.</title>
        <authorList>
            <consortium name="The Broad Institute Genomics Platform"/>
            <consortium name="The Broad Institute Genome Sequencing Center for Infectious Disease"/>
            <person name="Wu L."/>
            <person name="Ma J."/>
        </authorList>
    </citation>
    <scope>NUCLEOTIDE SEQUENCE [LARGE SCALE GENOMIC DNA]</scope>
    <source>
        <strain evidence="7">JCM 31202</strain>
    </source>
</reference>
<dbReference type="PANTHER" id="PTHR43105">
    <property type="entry name" value="RESPIRATORY NITRATE REDUCTASE"/>
    <property type="match status" value="1"/>
</dbReference>
<evidence type="ECO:0000256" key="1">
    <source>
        <dbReference type="ARBA" id="ARBA00022723"/>
    </source>
</evidence>